<dbReference type="InterPro" id="IPR036322">
    <property type="entry name" value="WD40_repeat_dom_sf"/>
</dbReference>
<protein>
    <submittedName>
        <fullName evidence="3">U3 small nucleolar RNA-associated protein 4</fullName>
    </submittedName>
</protein>
<feature type="repeat" description="WD" evidence="1">
    <location>
        <begin position="159"/>
        <end position="190"/>
    </location>
</feature>
<dbReference type="InterPro" id="IPR015943">
    <property type="entry name" value="WD40/YVTN_repeat-like_dom_sf"/>
</dbReference>
<organism evidence="3 4">
    <name type="scientific">Kluyveromyces marxianus</name>
    <name type="common">Yeast</name>
    <name type="synonym">Candida kefyr</name>
    <dbReference type="NCBI Taxonomy" id="4911"/>
    <lineage>
        <taxon>Eukaryota</taxon>
        <taxon>Fungi</taxon>
        <taxon>Dikarya</taxon>
        <taxon>Ascomycota</taxon>
        <taxon>Saccharomycotina</taxon>
        <taxon>Saccharomycetes</taxon>
        <taxon>Saccharomycetales</taxon>
        <taxon>Saccharomycetaceae</taxon>
        <taxon>Kluyveromyces</taxon>
    </lineage>
</organism>
<dbReference type="SUPFAM" id="SSF101908">
    <property type="entry name" value="Putative isomerase YbhE"/>
    <property type="match status" value="1"/>
</dbReference>
<dbReference type="PANTHER" id="PTHR44163:SF1">
    <property type="entry name" value="U3 SMALL NUCLEOLAR RNA-ASSOCIATED PROTEIN 4 HOMOLOG"/>
    <property type="match status" value="1"/>
</dbReference>
<reference evidence="3 4" key="1">
    <citation type="submission" date="2016-03" db="EMBL/GenBank/DDBJ databases">
        <title>How can Kluyveromyces marxianus grow so fast - potential evolutionary course in Saccharomyces Complex revealed by comparative genomics.</title>
        <authorList>
            <person name="Mo W."/>
            <person name="Lu W."/>
            <person name="Yang X."/>
            <person name="Qi J."/>
            <person name="Lv H."/>
        </authorList>
    </citation>
    <scope>NUCLEOTIDE SEQUENCE [LARGE SCALE GENOMIC DNA]</scope>
    <source>
        <strain evidence="3 4">FIM1</strain>
    </source>
</reference>
<evidence type="ECO:0000256" key="2">
    <source>
        <dbReference type="SAM" id="MobiDB-lite"/>
    </source>
</evidence>
<evidence type="ECO:0000256" key="1">
    <source>
        <dbReference type="PROSITE-ProRule" id="PRU00221"/>
    </source>
</evidence>
<proteinExistence type="predicted"/>
<dbReference type="Pfam" id="PF00400">
    <property type="entry name" value="WD40"/>
    <property type="match status" value="2"/>
</dbReference>
<feature type="region of interest" description="Disordered" evidence="2">
    <location>
        <begin position="641"/>
        <end position="666"/>
    </location>
</feature>
<reference evidence="3 4" key="2">
    <citation type="submission" date="2019-11" db="EMBL/GenBank/DDBJ databases">
        <authorList>
            <person name="Lu H."/>
        </authorList>
    </citation>
    <scope>NUCLEOTIDE SEQUENCE [LARGE SCALE GENOMIC DNA]</scope>
    <source>
        <strain evidence="3 4">FIM1</strain>
    </source>
</reference>
<dbReference type="PANTHER" id="PTHR44163">
    <property type="entry name" value="U3 SMALL NUCLEOLAR RNA-ASSOCIATED PROTEIN 4 HOMOLOG"/>
    <property type="match status" value="1"/>
</dbReference>
<dbReference type="InterPro" id="IPR046351">
    <property type="entry name" value="UTP4"/>
</dbReference>
<evidence type="ECO:0000313" key="3">
    <source>
        <dbReference type="EMBL" id="QGN16729.1"/>
    </source>
</evidence>
<dbReference type="EMBL" id="CP015058">
    <property type="protein sequence ID" value="QGN16729.1"/>
    <property type="molecule type" value="Genomic_DNA"/>
</dbReference>
<dbReference type="Gene3D" id="2.130.10.10">
    <property type="entry name" value="YVTN repeat-like/Quinoprotein amine dehydrogenase"/>
    <property type="match status" value="3"/>
</dbReference>
<dbReference type="SUPFAM" id="SSF50978">
    <property type="entry name" value="WD40 repeat-like"/>
    <property type="match status" value="1"/>
</dbReference>
<name>A0ABX6EWK5_KLUMA</name>
<gene>
    <name evidence="3" type="primary">UTP4</name>
    <name evidence="3" type="ORF">FIM1_3450</name>
</gene>
<dbReference type="PROSITE" id="PS50294">
    <property type="entry name" value="WD_REPEATS_REGION"/>
    <property type="match status" value="1"/>
</dbReference>
<keyword evidence="1" id="KW-0853">WD repeat</keyword>
<dbReference type="SMART" id="SM00320">
    <property type="entry name" value="WD40"/>
    <property type="match status" value="8"/>
</dbReference>
<feature type="compositionally biased region" description="Acidic residues" evidence="2">
    <location>
        <begin position="656"/>
        <end position="666"/>
    </location>
</feature>
<dbReference type="InterPro" id="IPR001680">
    <property type="entry name" value="WD40_rpt"/>
</dbReference>
<dbReference type="Proteomes" id="UP000422736">
    <property type="component" value="Chromosome 5"/>
</dbReference>
<keyword evidence="4" id="KW-1185">Reference proteome</keyword>
<sequence length="736" mass="82990">MIETGKKQVVHRSRFVKLTPGNITALAFSHPSTDKVAPAELRLAVGRSNGDIEIWNPRDDWVQENVILGGEGRSIEGLAWCSVAGEPLRLFSIGGSTVVTEWDLTTGLPLVNYDCNSGVIWSIAMSNDMTKLAVGCDNGSVVLINISGGKGVLEHESILTRQESRILSLTWTANDESLVAGCSDGRIRIWCTKAEDPNKGRVLHTMKVDKSKKESTLVWSVLYLAKQNQIVSGDSTGCIKFWDLNYATLTQSFKVHDADVLCLATDLNNTHLFTSGVDRKIFQFSYIDTGKTMKWISTSNRLFHSNDVRSMCSYQCKGSDFLVSGGIEKSLVMCSMSSFADGNYRKMPVVTPFHKNIIVNKQQRLLIMWQDNIVRIWYVGEDVNEVKNYKLVSKLVLKDEQHIQTCALSTDGQVLLVGRLSTTKVFHLQPSESKLNVTKLDNEFLLRTGCKFAKFIDDSKFIMCSQNDEIIRVDLEEDDDEKVVTIELPESPATKSSSKLTYLNTVNHLDVHGGYAVVSRGTGALDAIDLETNVSKVLIRMNNFITALCITPRTTVVVVTSENKIYEFNLNSEKDQLLTEWFKANHENLPQQFNTLKGRCTGVFSDELNKDKVWFWGTDWLVNIDMSLDLPVSKRKKQKKRGRDGLTISTDPSQIDGEEEDEEDEELEVKEDYLLKTQKAQYVSSKKRSDKAFFYTDRYRPMLFAGKIADDEIIIVERPNFLISQQPAFELEKLVF</sequence>
<evidence type="ECO:0000313" key="4">
    <source>
        <dbReference type="Proteomes" id="UP000422736"/>
    </source>
</evidence>
<accession>A0ABX6EWK5</accession>
<dbReference type="PROSITE" id="PS50082">
    <property type="entry name" value="WD_REPEATS_2"/>
    <property type="match status" value="1"/>
</dbReference>